<feature type="signal peptide" evidence="1">
    <location>
        <begin position="1"/>
        <end position="16"/>
    </location>
</feature>
<dbReference type="Proteomes" id="UP000030641">
    <property type="component" value="Unassembled WGS sequence"/>
</dbReference>
<dbReference type="PANTHER" id="PTHR36578:SF1">
    <property type="entry name" value="APPLE DOMAIN-CONTAINING PROTEIN"/>
    <property type="match status" value="1"/>
</dbReference>
<dbReference type="HOGENOM" id="CLU_1749279_0_0_1"/>
<name>A0A074YUQ5_AURSE</name>
<dbReference type="EMBL" id="KL584789">
    <property type="protein sequence ID" value="KEQ90556.1"/>
    <property type="molecule type" value="Genomic_DNA"/>
</dbReference>
<dbReference type="GeneID" id="25371781"/>
<proteinExistence type="predicted"/>
<feature type="chain" id="PRO_5001705138" evidence="1">
    <location>
        <begin position="17"/>
        <end position="149"/>
    </location>
</feature>
<sequence>MKSIILTSSLIGLAAAAPRPQDIDFDLAFALPNPTYSKAAGVTAQSVVIDPSVVYSAAAAQITATDADTAGIPTATTDIAHVKRAACASLPVAAGPVPSPDTVAAFLAYPSFASIASAAPTPSGYTAQYVNQAGSSNAYGYLGFTTLKT</sequence>
<accession>A0A074YUQ5</accession>
<dbReference type="STRING" id="1043005.A0A074YUQ5"/>
<evidence type="ECO:0000313" key="3">
    <source>
        <dbReference type="Proteomes" id="UP000030641"/>
    </source>
</evidence>
<dbReference type="RefSeq" id="XP_013339046.1">
    <property type="nucleotide sequence ID" value="XM_013483592.1"/>
</dbReference>
<keyword evidence="3" id="KW-1185">Reference proteome</keyword>
<dbReference type="AlphaFoldDB" id="A0A074YUQ5"/>
<reference evidence="2 3" key="1">
    <citation type="journal article" date="2014" name="BMC Genomics">
        <title>Genome sequencing of four Aureobasidium pullulans varieties: biotechnological potential, stress tolerance, and description of new species.</title>
        <authorList>
            <person name="Gostin Ar C."/>
            <person name="Ohm R.A."/>
            <person name="Kogej T."/>
            <person name="Sonjak S."/>
            <person name="Turk M."/>
            <person name="Zajc J."/>
            <person name="Zalar P."/>
            <person name="Grube M."/>
            <person name="Sun H."/>
            <person name="Han J."/>
            <person name="Sharma A."/>
            <person name="Chiniquy J."/>
            <person name="Ngan C.Y."/>
            <person name="Lipzen A."/>
            <person name="Barry K."/>
            <person name="Grigoriev I.V."/>
            <person name="Gunde-Cimerman N."/>
        </authorList>
    </citation>
    <scope>NUCLEOTIDE SEQUENCE [LARGE SCALE GENOMIC DNA]</scope>
    <source>
        <strain evidence="2 3">EXF-2481</strain>
    </source>
</reference>
<keyword evidence="1" id="KW-0732">Signal</keyword>
<dbReference type="PANTHER" id="PTHR36578">
    <property type="entry name" value="CHROMOSOME 15, WHOLE GENOME SHOTGUN SEQUENCE"/>
    <property type="match status" value="1"/>
</dbReference>
<dbReference type="InParanoid" id="A0A074YUQ5"/>
<evidence type="ECO:0000256" key="1">
    <source>
        <dbReference type="SAM" id="SignalP"/>
    </source>
</evidence>
<organism evidence="2 3">
    <name type="scientific">Aureobasidium subglaciale (strain EXF-2481)</name>
    <name type="common">Aureobasidium pullulans var. subglaciale</name>
    <dbReference type="NCBI Taxonomy" id="1043005"/>
    <lineage>
        <taxon>Eukaryota</taxon>
        <taxon>Fungi</taxon>
        <taxon>Dikarya</taxon>
        <taxon>Ascomycota</taxon>
        <taxon>Pezizomycotina</taxon>
        <taxon>Dothideomycetes</taxon>
        <taxon>Dothideomycetidae</taxon>
        <taxon>Dothideales</taxon>
        <taxon>Saccotheciaceae</taxon>
        <taxon>Aureobasidium</taxon>
    </lineage>
</organism>
<protein>
    <submittedName>
        <fullName evidence="2">Uncharacterized protein</fullName>
    </submittedName>
</protein>
<evidence type="ECO:0000313" key="2">
    <source>
        <dbReference type="EMBL" id="KEQ90556.1"/>
    </source>
</evidence>
<gene>
    <name evidence="2" type="ORF">AUEXF2481DRAFT_83884</name>
</gene>